<evidence type="ECO:0000259" key="1">
    <source>
        <dbReference type="Pfam" id="PF26035"/>
    </source>
</evidence>
<protein>
    <submittedName>
        <fullName evidence="3">Uncharacterized protein</fullName>
    </submittedName>
</protein>
<feature type="domain" description="DUF8010" evidence="1">
    <location>
        <begin position="4"/>
        <end position="95"/>
    </location>
</feature>
<gene>
    <name evidence="3" type="ORF">FHX53_000249</name>
</gene>
<dbReference type="Pfam" id="PF26035">
    <property type="entry name" value="DUF8010"/>
    <property type="match status" value="1"/>
</dbReference>
<organism evidence="3 4">
    <name type="scientific">Microcella alkalica</name>
    <dbReference type="NCBI Taxonomy" id="355930"/>
    <lineage>
        <taxon>Bacteria</taxon>
        <taxon>Bacillati</taxon>
        <taxon>Actinomycetota</taxon>
        <taxon>Actinomycetes</taxon>
        <taxon>Micrococcales</taxon>
        <taxon>Microbacteriaceae</taxon>
        <taxon>Microcella</taxon>
    </lineage>
</organism>
<dbReference type="Proteomes" id="UP000585905">
    <property type="component" value="Unassembled WGS sequence"/>
</dbReference>
<accession>A0A839EBH3</accession>
<dbReference type="AlphaFoldDB" id="A0A839EBH3"/>
<dbReference type="Pfam" id="PF26572">
    <property type="entry name" value="DUF8185"/>
    <property type="match status" value="1"/>
</dbReference>
<comment type="caution">
    <text evidence="3">The sequence shown here is derived from an EMBL/GenBank/DDBJ whole genome shotgun (WGS) entry which is preliminary data.</text>
</comment>
<name>A0A839EBH3_9MICO</name>
<dbReference type="InterPro" id="IPR058323">
    <property type="entry name" value="DUF8010"/>
</dbReference>
<evidence type="ECO:0000259" key="2">
    <source>
        <dbReference type="Pfam" id="PF26572"/>
    </source>
</evidence>
<keyword evidence="4" id="KW-1185">Reference proteome</keyword>
<evidence type="ECO:0000313" key="3">
    <source>
        <dbReference type="EMBL" id="MBA8846685.1"/>
    </source>
</evidence>
<dbReference type="RefSeq" id="WP_182489450.1">
    <property type="nucleotide sequence ID" value="NZ_BAAAOV010000002.1"/>
</dbReference>
<proteinExistence type="predicted"/>
<feature type="domain" description="DUF8185" evidence="2">
    <location>
        <begin position="116"/>
        <end position="217"/>
    </location>
</feature>
<reference evidence="3 4" key="1">
    <citation type="submission" date="2020-07" db="EMBL/GenBank/DDBJ databases">
        <title>Sequencing the genomes of 1000 actinobacteria strains.</title>
        <authorList>
            <person name="Klenk H.-P."/>
        </authorList>
    </citation>
    <scope>NUCLEOTIDE SEQUENCE [LARGE SCALE GENOMIC DNA]</scope>
    <source>
        <strain evidence="3 4">DSM 19663</strain>
    </source>
</reference>
<sequence length="222" mass="23199">MSSILSLPDAAAAHDLQVLLGRAARLDENAAVRLILDSGVLAVYVAVLAPRGLLDRGPTVLGLRTLDAEGEPFDEVVPIRSLLAKTDAAVASATDGPVALTLPTSVNTVVWAAISPPRGGWQRMQPIEASVFDGAARAGIDEVAAAVPDALGSDLVHRVRTEVWGRPIEGLDHVPAGAAFAAFSLGFLGEDAVEQFASGSWLRFSTQRGHVLVKQAGWTLGR</sequence>
<dbReference type="EMBL" id="JACGWX010000001">
    <property type="protein sequence ID" value="MBA8846685.1"/>
    <property type="molecule type" value="Genomic_DNA"/>
</dbReference>
<evidence type="ECO:0000313" key="4">
    <source>
        <dbReference type="Proteomes" id="UP000585905"/>
    </source>
</evidence>
<dbReference type="InterPro" id="IPR058498">
    <property type="entry name" value="DUF8185"/>
</dbReference>